<accession>A0A1G7MAY3</accession>
<evidence type="ECO:0000256" key="1">
    <source>
        <dbReference type="SAM" id="SignalP"/>
    </source>
</evidence>
<keyword evidence="1" id="KW-0732">Signal</keyword>
<name>A0A1G7MAY3_9BACT</name>
<keyword evidence="3" id="KW-1185">Reference proteome</keyword>
<protein>
    <submittedName>
        <fullName evidence="2">CarboxypepD_reg-like domain-containing protein</fullName>
    </submittedName>
</protein>
<dbReference type="Pfam" id="PF13715">
    <property type="entry name" value="CarbopepD_reg_2"/>
    <property type="match status" value="1"/>
</dbReference>
<feature type="chain" id="PRO_5011724074" evidence="1">
    <location>
        <begin position="24"/>
        <end position="125"/>
    </location>
</feature>
<dbReference type="SUPFAM" id="SSF49464">
    <property type="entry name" value="Carboxypeptidase regulatory domain-like"/>
    <property type="match status" value="1"/>
</dbReference>
<dbReference type="STRING" id="659014.SAMN04487996_111199"/>
<dbReference type="EMBL" id="FNAN01000011">
    <property type="protein sequence ID" value="SDF58419.1"/>
    <property type="molecule type" value="Genomic_DNA"/>
</dbReference>
<proteinExistence type="predicted"/>
<evidence type="ECO:0000313" key="3">
    <source>
        <dbReference type="Proteomes" id="UP000198748"/>
    </source>
</evidence>
<dbReference type="Gene3D" id="2.60.40.1120">
    <property type="entry name" value="Carboxypeptidase-like, regulatory domain"/>
    <property type="match status" value="1"/>
</dbReference>
<dbReference type="InterPro" id="IPR008969">
    <property type="entry name" value="CarboxyPept-like_regulatory"/>
</dbReference>
<evidence type="ECO:0000313" key="2">
    <source>
        <dbReference type="EMBL" id="SDF58419.1"/>
    </source>
</evidence>
<sequence>MFKFIPRSAVHMATFSALLIALALYDQRSALTANGPLLRVSPLAGNIEGTVRNEDGALLSNVNVVIKGTQRSTATSGSGRFSISVNAGEEATLVFSLTGYQSQEIHLGTKTTLDVMLKAESDNSM</sequence>
<dbReference type="Proteomes" id="UP000198748">
    <property type="component" value="Unassembled WGS sequence"/>
</dbReference>
<feature type="signal peptide" evidence="1">
    <location>
        <begin position="1"/>
        <end position="23"/>
    </location>
</feature>
<organism evidence="2 3">
    <name type="scientific">Dyadobacter soli</name>
    <dbReference type="NCBI Taxonomy" id="659014"/>
    <lineage>
        <taxon>Bacteria</taxon>
        <taxon>Pseudomonadati</taxon>
        <taxon>Bacteroidota</taxon>
        <taxon>Cytophagia</taxon>
        <taxon>Cytophagales</taxon>
        <taxon>Spirosomataceae</taxon>
        <taxon>Dyadobacter</taxon>
    </lineage>
</organism>
<dbReference type="AlphaFoldDB" id="A0A1G7MAY3"/>
<reference evidence="3" key="1">
    <citation type="submission" date="2016-10" db="EMBL/GenBank/DDBJ databases">
        <authorList>
            <person name="Varghese N."/>
            <person name="Submissions S."/>
        </authorList>
    </citation>
    <scope>NUCLEOTIDE SEQUENCE [LARGE SCALE GENOMIC DNA]</scope>
    <source>
        <strain evidence="3">DSM 25329</strain>
    </source>
</reference>
<gene>
    <name evidence="2" type="ORF">SAMN04487996_111199</name>
</gene>